<evidence type="ECO:0000256" key="1">
    <source>
        <dbReference type="SAM" id="MobiDB-lite"/>
    </source>
</evidence>
<protein>
    <submittedName>
        <fullName evidence="2">Uncharacterized protein</fullName>
    </submittedName>
</protein>
<organism evidence="2 3">
    <name type="scientific">Apolygus lucorum</name>
    <name type="common">Small green plant bug</name>
    <name type="synonym">Lygocoris lucorum</name>
    <dbReference type="NCBI Taxonomy" id="248454"/>
    <lineage>
        <taxon>Eukaryota</taxon>
        <taxon>Metazoa</taxon>
        <taxon>Ecdysozoa</taxon>
        <taxon>Arthropoda</taxon>
        <taxon>Hexapoda</taxon>
        <taxon>Insecta</taxon>
        <taxon>Pterygota</taxon>
        <taxon>Neoptera</taxon>
        <taxon>Paraneoptera</taxon>
        <taxon>Hemiptera</taxon>
        <taxon>Heteroptera</taxon>
        <taxon>Panheteroptera</taxon>
        <taxon>Cimicomorpha</taxon>
        <taxon>Miridae</taxon>
        <taxon>Mirini</taxon>
        <taxon>Apolygus</taxon>
    </lineage>
</organism>
<dbReference type="Proteomes" id="UP000466442">
    <property type="component" value="Unassembled WGS sequence"/>
</dbReference>
<feature type="compositionally biased region" description="Low complexity" evidence="1">
    <location>
        <begin position="254"/>
        <end position="268"/>
    </location>
</feature>
<sequence>MESSEPSSCDISSVTSDSSVIFRPPAAPMDSSKMSLAPPRADREVKMIEEAASSMLSVFDHFRHRLTEAQYAYYCQYGSSCLNEAMDKKLRKVNRTYMDSTLNRVETASMAGSMRSLSTVPLYDIYSSNIPSAQLPMYARPPTFAPSVVSDYPRQPAFGSIPQRLMHSGHSSGYSSNGVDSHNRTYLASMSNPQSNLQRQQPVSSRRQNGTLVQALNESVAVSSSPEPKVRPNPHRRARAESEHRHPDRRRRSPSPASSQSSVSVPDQTQEKAKKSTIAVPKRQKGVVELKNWSIKLVGEELCVTGFTHDKSQVTSGSVTRYSYPTIVTTKGSFLVIGEPGHGERKSWINSS</sequence>
<comment type="caution">
    <text evidence="2">The sequence shown here is derived from an EMBL/GenBank/DDBJ whole genome shotgun (WGS) entry which is preliminary data.</text>
</comment>
<name>A0A8S9XFU7_APOLU</name>
<keyword evidence="3" id="KW-1185">Reference proteome</keyword>
<feature type="compositionally biased region" description="Polar residues" evidence="1">
    <location>
        <begin position="217"/>
        <end position="226"/>
    </location>
</feature>
<feature type="compositionally biased region" description="Polar residues" evidence="1">
    <location>
        <begin position="177"/>
        <end position="186"/>
    </location>
</feature>
<accession>A0A8S9XFU7</accession>
<evidence type="ECO:0000313" key="2">
    <source>
        <dbReference type="EMBL" id="KAF6207138.1"/>
    </source>
</evidence>
<feature type="region of interest" description="Disordered" evidence="1">
    <location>
        <begin position="217"/>
        <end position="278"/>
    </location>
</feature>
<evidence type="ECO:0000313" key="3">
    <source>
        <dbReference type="Proteomes" id="UP000466442"/>
    </source>
</evidence>
<feature type="region of interest" description="Disordered" evidence="1">
    <location>
        <begin position="160"/>
        <end position="186"/>
    </location>
</feature>
<gene>
    <name evidence="2" type="ORF">GE061_018377</name>
</gene>
<proteinExistence type="predicted"/>
<reference evidence="2" key="1">
    <citation type="journal article" date="2021" name="Mol. Ecol. Resour.">
        <title>Apolygus lucorum genome provides insights into omnivorousness and mesophyll feeding.</title>
        <authorList>
            <person name="Liu Y."/>
            <person name="Liu H."/>
            <person name="Wang H."/>
            <person name="Huang T."/>
            <person name="Liu B."/>
            <person name="Yang B."/>
            <person name="Yin L."/>
            <person name="Li B."/>
            <person name="Zhang Y."/>
            <person name="Zhang S."/>
            <person name="Jiang F."/>
            <person name="Zhang X."/>
            <person name="Ren Y."/>
            <person name="Wang B."/>
            <person name="Wang S."/>
            <person name="Lu Y."/>
            <person name="Wu K."/>
            <person name="Fan W."/>
            <person name="Wang G."/>
        </authorList>
    </citation>
    <scope>NUCLEOTIDE SEQUENCE</scope>
    <source>
        <strain evidence="2">12Hb</strain>
    </source>
</reference>
<feature type="region of interest" description="Disordered" evidence="1">
    <location>
        <begin position="1"/>
        <end position="36"/>
    </location>
</feature>
<dbReference type="AlphaFoldDB" id="A0A8S9XFU7"/>
<dbReference type="EMBL" id="WIXP02000008">
    <property type="protein sequence ID" value="KAF6207138.1"/>
    <property type="molecule type" value="Genomic_DNA"/>
</dbReference>
<feature type="compositionally biased region" description="Low complexity" evidence="1">
    <location>
        <begin position="1"/>
        <end position="21"/>
    </location>
</feature>